<dbReference type="EMBL" id="QRBF01000006">
    <property type="protein sequence ID" value="RDS81785.1"/>
    <property type="molecule type" value="Genomic_DNA"/>
</dbReference>
<feature type="transmembrane region" description="Helical" evidence="2">
    <location>
        <begin position="32"/>
        <end position="52"/>
    </location>
</feature>
<keyword evidence="2" id="KW-1133">Transmembrane helix</keyword>
<protein>
    <submittedName>
        <fullName evidence="3">Uncharacterized protein</fullName>
    </submittedName>
</protein>
<feature type="region of interest" description="Disordered" evidence="1">
    <location>
        <begin position="1"/>
        <end position="30"/>
    </location>
</feature>
<dbReference type="OrthoDB" id="9856582at2"/>
<sequence>MTPDDFVKAMNERNGDPANRPKPRIQPPDSRPLGLIVSAVGLMGIGYSSLTIVDALNHAPEIMFSWKSLLVSVPAFLIGLRWVIFGRKAPEAFGRPYSPTRGAKIYYIACLITGPISTYAYLHYLSLLGYTLK</sequence>
<evidence type="ECO:0000256" key="2">
    <source>
        <dbReference type="SAM" id="Phobius"/>
    </source>
</evidence>
<organism evidence="3 4">
    <name type="scientific">Dyella psychrodurans</name>
    <dbReference type="NCBI Taxonomy" id="1927960"/>
    <lineage>
        <taxon>Bacteria</taxon>
        <taxon>Pseudomonadati</taxon>
        <taxon>Pseudomonadota</taxon>
        <taxon>Gammaproteobacteria</taxon>
        <taxon>Lysobacterales</taxon>
        <taxon>Rhodanobacteraceae</taxon>
        <taxon>Dyella</taxon>
    </lineage>
</organism>
<feature type="transmembrane region" description="Helical" evidence="2">
    <location>
        <begin position="64"/>
        <end position="84"/>
    </location>
</feature>
<accession>A0A370X0Q4</accession>
<proteinExistence type="predicted"/>
<evidence type="ECO:0000256" key="1">
    <source>
        <dbReference type="SAM" id="MobiDB-lite"/>
    </source>
</evidence>
<gene>
    <name evidence="3" type="ORF">DWU99_15255</name>
</gene>
<name>A0A370X0Q4_9GAMM</name>
<keyword evidence="4" id="KW-1185">Reference proteome</keyword>
<dbReference type="AlphaFoldDB" id="A0A370X0Q4"/>
<reference evidence="3 4" key="1">
    <citation type="submission" date="2018-07" db="EMBL/GenBank/DDBJ databases">
        <title>Dyella monticola sp. nov. and Dyella psychrodurans sp. nov. isolated from monsoon evergreen broad-leaved forest soil of Dinghu Mountain, China.</title>
        <authorList>
            <person name="Gao Z."/>
            <person name="Qiu L."/>
        </authorList>
    </citation>
    <scope>NUCLEOTIDE SEQUENCE [LARGE SCALE GENOMIC DNA]</scope>
    <source>
        <strain evidence="3 4">4MSK11</strain>
    </source>
</reference>
<feature type="compositionally biased region" description="Basic and acidic residues" evidence="1">
    <location>
        <begin position="1"/>
        <end position="15"/>
    </location>
</feature>
<keyword evidence="2" id="KW-0812">Transmembrane</keyword>
<dbReference type="RefSeq" id="WP_115478941.1">
    <property type="nucleotide sequence ID" value="NZ_QRBF01000006.1"/>
</dbReference>
<feature type="transmembrane region" description="Helical" evidence="2">
    <location>
        <begin position="105"/>
        <end position="124"/>
    </location>
</feature>
<comment type="caution">
    <text evidence="3">The sequence shown here is derived from an EMBL/GenBank/DDBJ whole genome shotgun (WGS) entry which is preliminary data.</text>
</comment>
<evidence type="ECO:0000313" key="3">
    <source>
        <dbReference type="EMBL" id="RDS81785.1"/>
    </source>
</evidence>
<evidence type="ECO:0000313" key="4">
    <source>
        <dbReference type="Proteomes" id="UP000255334"/>
    </source>
</evidence>
<dbReference type="Proteomes" id="UP000255334">
    <property type="component" value="Unassembled WGS sequence"/>
</dbReference>
<keyword evidence="2" id="KW-0472">Membrane</keyword>